<evidence type="ECO:0000256" key="5">
    <source>
        <dbReference type="ARBA" id="ARBA00016406"/>
    </source>
</evidence>
<organism evidence="15 16">
    <name type="scientific">Piscibacillus salipiscarius</name>
    <dbReference type="NCBI Taxonomy" id="299480"/>
    <lineage>
        <taxon>Bacteria</taxon>
        <taxon>Bacillati</taxon>
        <taxon>Bacillota</taxon>
        <taxon>Bacilli</taxon>
        <taxon>Bacillales</taxon>
        <taxon>Bacillaceae</taxon>
        <taxon>Piscibacillus</taxon>
    </lineage>
</organism>
<sequence>MEQKIYDFIGIGVGPYNLSLAALTEDMEDLDRIFFDQTPKMEWHPGMLIEGADLQVPFMADLVTFADPTSRFSYLNYLKEHDRLYKFFFFQKLEVPRNEYNDYLQWATDQISGVYFGKKVVDAIDHSDDHGSYYELIILDTDTNETDSYFAKHIVTATGSEPLVLESMQGFPNEDVLHTSRYLFEKEALMKSDHITIVGSGQSAAEIFYDLLEERENYEFHLSWLTRSEGIFQLEAAKIGQEFFAPDYVDYFHQLPLKKRKEALDTLDPLRNGIDYSTLNGIYEMLYHYSVGGHDPKITIQPLTEVKRIEKNDQGYLLKSKQWQEETEFDYQTEKVILATGYKPNIPDWFMKRYEDEVVWEDEKLFKVKRNYELTFKEPKENKFYIVTNLEHSHGTAATNLGLAVQRNMEIINDLTGEMRFNTQKSQIFQQFLPKND</sequence>
<evidence type="ECO:0000256" key="3">
    <source>
        <dbReference type="ARBA" id="ARBA00007588"/>
    </source>
</evidence>
<evidence type="ECO:0000256" key="7">
    <source>
        <dbReference type="ARBA" id="ARBA00022827"/>
    </source>
</evidence>
<evidence type="ECO:0000256" key="1">
    <source>
        <dbReference type="ARBA" id="ARBA00001974"/>
    </source>
</evidence>
<proteinExistence type="inferred from homology"/>
<evidence type="ECO:0000256" key="6">
    <source>
        <dbReference type="ARBA" id="ARBA00022630"/>
    </source>
</evidence>
<evidence type="ECO:0000313" key="16">
    <source>
        <dbReference type="Proteomes" id="UP001597452"/>
    </source>
</evidence>
<evidence type="ECO:0000256" key="11">
    <source>
        <dbReference type="ARBA" id="ARBA00031158"/>
    </source>
</evidence>
<comment type="caution">
    <text evidence="15">The sequence shown here is derived from an EMBL/GenBank/DDBJ whole genome shotgun (WGS) entry which is preliminary data.</text>
</comment>
<dbReference type="EC" id="1.14.13.59" evidence="4"/>
<evidence type="ECO:0000313" key="15">
    <source>
        <dbReference type="EMBL" id="MFD2638514.1"/>
    </source>
</evidence>
<name>A0ABW5Q954_9BACI</name>
<keyword evidence="6" id="KW-0285">Flavoprotein</keyword>
<keyword evidence="8" id="KW-0521">NADP</keyword>
<reference evidence="16" key="1">
    <citation type="journal article" date="2019" name="Int. J. Syst. Evol. Microbiol.">
        <title>The Global Catalogue of Microorganisms (GCM) 10K type strain sequencing project: providing services to taxonomists for standard genome sequencing and annotation.</title>
        <authorList>
            <consortium name="The Broad Institute Genomics Platform"/>
            <consortium name="The Broad Institute Genome Sequencing Center for Infectious Disease"/>
            <person name="Wu L."/>
            <person name="Ma J."/>
        </authorList>
    </citation>
    <scope>NUCLEOTIDE SEQUENCE [LARGE SCALE GENOMIC DNA]</scope>
    <source>
        <strain evidence="16">TISTR 1571</strain>
    </source>
</reference>
<dbReference type="EMBL" id="JBHUMZ010000017">
    <property type="protein sequence ID" value="MFD2638514.1"/>
    <property type="molecule type" value="Genomic_DNA"/>
</dbReference>
<keyword evidence="16" id="KW-1185">Reference proteome</keyword>
<dbReference type="PANTHER" id="PTHR42802">
    <property type="entry name" value="MONOOXYGENASE"/>
    <property type="match status" value="1"/>
</dbReference>
<keyword evidence="7" id="KW-0274">FAD</keyword>
<dbReference type="PANTHER" id="PTHR42802:SF1">
    <property type="entry name" value="L-ORNITHINE N(5)-MONOOXYGENASE"/>
    <property type="match status" value="1"/>
</dbReference>
<evidence type="ECO:0000256" key="10">
    <source>
        <dbReference type="ARBA" id="ARBA00029939"/>
    </source>
</evidence>
<evidence type="ECO:0000256" key="8">
    <source>
        <dbReference type="ARBA" id="ARBA00022857"/>
    </source>
</evidence>
<evidence type="ECO:0000256" key="14">
    <source>
        <dbReference type="ARBA" id="ARBA00048407"/>
    </source>
</evidence>
<accession>A0ABW5Q954</accession>
<comment type="cofactor">
    <cofactor evidence="1">
        <name>FAD</name>
        <dbReference type="ChEBI" id="CHEBI:57692"/>
    </cofactor>
</comment>
<protein>
    <recommendedName>
        <fullName evidence="5">L-lysine N6-monooxygenase MbtG</fullName>
        <ecNumber evidence="4">1.14.13.59</ecNumber>
    </recommendedName>
    <alternativeName>
        <fullName evidence="13">Lysine 6-N-hydroxylase</fullName>
    </alternativeName>
    <alternativeName>
        <fullName evidence="12">Lysine N6-hydroxylase</fullName>
    </alternativeName>
    <alternativeName>
        <fullName evidence="10">Lysine-N-oxygenase</fullName>
    </alternativeName>
    <alternativeName>
        <fullName evidence="11">Mycobactin synthase protein G</fullName>
    </alternativeName>
</protein>
<dbReference type="RefSeq" id="WP_377328221.1">
    <property type="nucleotide sequence ID" value="NZ_JBHUMZ010000017.1"/>
</dbReference>
<dbReference type="Pfam" id="PF13434">
    <property type="entry name" value="Lys_Orn_oxgnase"/>
    <property type="match status" value="1"/>
</dbReference>
<dbReference type="InterPro" id="IPR036188">
    <property type="entry name" value="FAD/NAD-bd_sf"/>
</dbReference>
<gene>
    <name evidence="15" type="ORF">ACFSW4_06545</name>
</gene>
<dbReference type="PRINTS" id="PR00368">
    <property type="entry name" value="FADPNR"/>
</dbReference>
<comment type="pathway">
    <text evidence="2">Siderophore biosynthesis.</text>
</comment>
<dbReference type="Proteomes" id="UP001597452">
    <property type="component" value="Unassembled WGS sequence"/>
</dbReference>
<comment type="similarity">
    <text evidence="3">Belongs to the lysine N(6)-hydroxylase/L-ornithine N(5)-oxygenase family.</text>
</comment>
<dbReference type="SUPFAM" id="SSF51905">
    <property type="entry name" value="FAD/NAD(P)-binding domain"/>
    <property type="match status" value="1"/>
</dbReference>
<evidence type="ECO:0000256" key="4">
    <source>
        <dbReference type="ARBA" id="ARBA00013076"/>
    </source>
</evidence>
<dbReference type="Gene3D" id="3.50.50.60">
    <property type="entry name" value="FAD/NAD(P)-binding domain"/>
    <property type="match status" value="1"/>
</dbReference>
<evidence type="ECO:0000256" key="13">
    <source>
        <dbReference type="ARBA" id="ARBA00032738"/>
    </source>
</evidence>
<evidence type="ECO:0000256" key="9">
    <source>
        <dbReference type="ARBA" id="ARBA00023002"/>
    </source>
</evidence>
<keyword evidence="9" id="KW-0560">Oxidoreductase</keyword>
<evidence type="ECO:0000256" key="12">
    <source>
        <dbReference type="ARBA" id="ARBA00032493"/>
    </source>
</evidence>
<evidence type="ECO:0000256" key="2">
    <source>
        <dbReference type="ARBA" id="ARBA00004924"/>
    </source>
</evidence>
<dbReference type="InterPro" id="IPR025700">
    <property type="entry name" value="Lys/Orn_oxygenase"/>
</dbReference>
<comment type="catalytic activity">
    <reaction evidence="14">
        <text>L-lysine + NADPH + O2 = N(6)-hydroxy-L-lysine + NADP(+) + H2O</text>
        <dbReference type="Rhea" id="RHEA:23228"/>
        <dbReference type="ChEBI" id="CHEBI:15377"/>
        <dbReference type="ChEBI" id="CHEBI:15379"/>
        <dbReference type="ChEBI" id="CHEBI:32551"/>
        <dbReference type="ChEBI" id="CHEBI:57783"/>
        <dbReference type="ChEBI" id="CHEBI:57820"/>
        <dbReference type="ChEBI" id="CHEBI:58349"/>
        <dbReference type="EC" id="1.14.13.59"/>
    </reaction>
</comment>